<evidence type="ECO:0000256" key="3">
    <source>
        <dbReference type="ARBA" id="ARBA00022771"/>
    </source>
</evidence>
<dbReference type="Proteomes" id="UP000031516">
    <property type="component" value="Unassembled WGS sequence"/>
</dbReference>
<gene>
    <name evidence="10" type="ORF">KLDO_g1500</name>
</gene>
<name>A0A0A8L4N9_9SACH</name>
<evidence type="ECO:0000313" key="10">
    <source>
        <dbReference type="EMBL" id="CDO93198.1"/>
    </source>
</evidence>
<keyword evidence="4" id="KW-0862">Zinc</keyword>
<comment type="similarity">
    <text evidence="6">Belongs to the BCD1 family.</text>
</comment>
<evidence type="ECO:0000259" key="9">
    <source>
        <dbReference type="PROSITE" id="PS51083"/>
    </source>
</evidence>
<dbReference type="Pfam" id="PF04438">
    <property type="entry name" value="zf-HIT"/>
    <property type="match status" value="1"/>
</dbReference>
<dbReference type="EMBL" id="CCBQ010000019">
    <property type="protein sequence ID" value="CDO93198.1"/>
    <property type="molecule type" value="Genomic_DNA"/>
</dbReference>
<dbReference type="Gene3D" id="3.30.60.190">
    <property type="match status" value="1"/>
</dbReference>
<evidence type="ECO:0000256" key="6">
    <source>
        <dbReference type="ARBA" id="ARBA00049654"/>
    </source>
</evidence>
<evidence type="ECO:0000313" key="11">
    <source>
        <dbReference type="Proteomes" id="UP000031516"/>
    </source>
</evidence>
<comment type="function">
    <text evidence="5">Required for box C/D snoRNAs accumulation involved in snoRNA processing, snoRNA transport to the nucleolus and ribosome biogenesis.</text>
</comment>
<evidence type="ECO:0000256" key="8">
    <source>
        <dbReference type="SAM" id="MobiDB-lite"/>
    </source>
</evidence>
<proteinExistence type="inferred from homology"/>
<dbReference type="GO" id="GO:0070761">
    <property type="term" value="C:pre-snoRNP complex"/>
    <property type="evidence" value="ECO:0007669"/>
    <property type="project" value="TreeGrafter"/>
</dbReference>
<sequence>MDDKCAVCVEETWKYKCPRCMKKTCSLACSKKHKETDSCSGIGNATEYVSSQSLKEADTVEEMNHLVQRDYNFLIGMNRKLSVLKEDGKSKNKRVLQKAPGAAGMNRYNVSKPPRVLRRGVKCLLLPKGMQRSVANKSKWDKPLDTFVWSIEWLLIDPSDNTWSHLSHRNKEESKLVDCIGKQVYDKCKEFYHRSVKGEDAENTTSSKEDRSNQMIELGFRFYTKWFSNNVESVMDTKEVIEVDPKKCVGEIFKDMTVIEFPTIFIVPDIQKLTAHGFHLHVAGSDEDNVPIRRLQDPVSRDVDVSATITSNPTEIPEPIAYQAQDIESQQPVNASALALASGSESDSSSECSAPEECSVKGHSDSEDDYDVGVSLDFLTA</sequence>
<dbReference type="GO" id="GO:0008270">
    <property type="term" value="F:zinc ion binding"/>
    <property type="evidence" value="ECO:0007669"/>
    <property type="project" value="UniProtKB-UniRule"/>
</dbReference>
<dbReference type="InterPro" id="IPR007529">
    <property type="entry name" value="Znf_HIT"/>
</dbReference>
<protein>
    <submittedName>
        <fullName evidence="10">WGS project CCBQ000000000 data, contig 00099</fullName>
    </submittedName>
</protein>
<keyword evidence="2" id="KW-0479">Metal-binding</keyword>
<dbReference type="PANTHER" id="PTHR13483:SF3">
    <property type="entry name" value="BOX C_D SNORNA PROTEIN 1"/>
    <property type="match status" value="1"/>
</dbReference>
<dbReference type="InterPro" id="IPR057721">
    <property type="entry name" value="BCD1_alpha/beta"/>
</dbReference>
<dbReference type="PROSITE" id="PS51083">
    <property type="entry name" value="ZF_HIT"/>
    <property type="match status" value="1"/>
</dbReference>
<feature type="domain" description="HIT-type" evidence="9">
    <location>
        <begin position="5"/>
        <end position="39"/>
    </location>
</feature>
<dbReference type="CDD" id="cd23023">
    <property type="entry name" value="zf-HIT_BCD1"/>
    <property type="match status" value="1"/>
</dbReference>
<keyword evidence="3 7" id="KW-0863">Zinc-finger</keyword>
<evidence type="ECO:0000256" key="5">
    <source>
        <dbReference type="ARBA" id="ARBA00049598"/>
    </source>
</evidence>
<dbReference type="Pfam" id="PF25790">
    <property type="entry name" value="BCD1"/>
    <property type="match status" value="1"/>
</dbReference>
<keyword evidence="1" id="KW-0597">Phosphoprotein</keyword>
<dbReference type="GO" id="GO:0005634">
    <property type="term" value="C:nucleus"/>
    <property type="evidence" value="ECO:0007669"/>
    <property type="project" value="TreeGrafter"/>
</dbReference>
<dbReference type="GO" id="GO:0000463">
    <property type="term" value="P:maturation of LSU-rRNA from tricistronic rRNA transcript (SSU-rRNA, 5.8S rRNA, LSU-rRNA)"/>
    <property type="evidence" value="ECO:0007669"/>
    <property type="project" value="TreeGrafter"/>
</dbReference>
<comment type="caution">
    <text evidence="10">The sequence shown here is derived from an EMBL/GenBank/DDBJ whole genome shotgun (WGS) entry which is preliminary data.</text>
</comment>
<dbReference type="OrthoDB" id="272357at2759"/>
<dbReference type="AlphaFoldDB" id="A0A0A8L4N9"/>
<dbReference type="GO" id="GO:0000492">
    <property type="term" value="P:box C/D snoRNP assembly"/>
    <property type="evidence" value="ECO:0007669"/>
    <property type="project" value="TreeGrafter"/>
</dbReference>
<dbReference type="PANTHER" id="PTHR13483">
    <property type="entry name" value="BOX C_D SNORNA PROTEIN 1-RELATED"/>
    <property type="match status" value="1"/>
</dbReference>
<dbReference type="SUPFAM" id="SSF144232">
    <property type="entry name" value="HIT/MYND zinc finger-like"/>
    <property type="match status" value="1"/>
</dbReference>
<dbReference type="GO" id="GO:0048254">
    <property type="term" value="P:snoRNA localization"/>
    <property type="evidence" value="ECO:0007669"/>
    <property type="project" value="TreeGrafter"/>
</dbReference>
<evidence type="ECO:0000256" key="2">
    <source>
        <dbReference type="ARBA" id="ARBA00022723"/>
    </source>
</evidence>
<organism evidence="10 11">
    <name type="scientific">Kluyveromyces dobzhanskii CBS 2104</name>
    <dbReference type="NCBI Taxonomy" id="1427455"/>
    <lineage>
        <taxon>Eukaryota</taxon>
        <taxon>Fungi</taxon>
        <taxon>Dikarya</taxon>
        <taxon>Ascomycota</taxon>
        <taxon>Saccharomycotina</taxon>
        <taxon>Saccharomycetes</taxon>
        <taxon>Saccharomycetales</taxon>
        <taxon>Saccharomycetaceae</taxon>
        <taxon>Kluyveromyces</taxon>
    </lineage>
</organism>
<dbReference type="InterPro" id="IPR051639">
    <property type="entry name" value="BCD1"/>
</dbReference>
<keyword evidence="11" id="KW-1185">Reference proteome</keyword>
<evidence type="ECO:0000256" key="4">
    <source>
        <dbReference type="ARBA" id="ARBA00022833"/>
    </source>
</evidence>
<feature type="region of interest" description="Disordered" evidence="8">
    <location>
        <begin position="333"/>
        <end position="372"/>
    </location>
</feature>
<evidence type="ECO:0000256" key="1">
    <source>
        <dbReference type="ARBA" id="ARBA00022553"/>
    </source>
</evidence>
<evidence type="ECO:0000256" key="7">
    <source>
        <dbReference type="PROSITE-ProRule" id="PRU00453"/>
    </source>
</evidence>
<reference evidence="10 11" key="1">
    <citation type="submission" date="2014-03" db="EMBL/GenBank/DDBJ databases">
        <title>The genome of Kluyveromyces dobzhanskii.</title>
        <authorList>
            <person name="Nystedt B."/>
            <person name="Astrom S."/>
        </authorList>
    </citation>
    <scope>NUCLEOTIDE SEQUENCE [LARGE SCALE GENOMIC DNA]</scope>
    <source>
        <strain evidence="10 11">CBS 2104</strain>
    </source>
</reference>
<accession>A0A0A8L4N9</accession>
<feature type="compositionally biased region" description="Low complexity" evidence="8">
    <location>
        <begin position="335"/>
        <end position="357"/>
    </location>
</feature>